<dbReference type="SUPFAM" id="SSF54211">
    <property type="entry name" value="Ribosomal protein S5 domain 2-like"/>
    <property type="match status" value="1"/>
</dbReference>
<evidence type="ECO:0000256" key="3">
    <source>
        <dbReference type="ARBA" id="ARBA00022741"/>
    </source>
</evidence>
<dbReference type="InterPro" id="IPR005517">
    <property type="entry name" value="Transl_elong_EFG/EF2_IV"/>
</dbReference>
<keyword evidence="4" id="KW-0342">GTP-binding</keyword>
<dbReference type="InterPro" id="IPR020568">
    <property type="entry name" value="Ribosomal_Su5_D2-typ_SF"/>
</dbReference>
<dbReference type="GO" id="GO:0003746">
    <property type="term" value="F:translation elongation factor activity"/>
    <property type="evidence" value="ECO:0007669"/>
    <property type="project" value="TreeGrafter"/>
</dbReference>
<dbReference type="SMART" id="SM00889">
    <property type="entry name" value="EFG_IV"/>
    <property type="match status" value="1"/>
</dbReference>
<dbReference type="InterPro" id="IPR041095">
    <property type="entry name" value="EFG_II"/>
</dbReference>
<reference evidence="8 9" key="1">
    <citation type="journal article" date="2010" name="Cell">
        <title>The genome of Naegleria gruberi illuminates early eukaryotic versatility.</title>
        <authorList>
            <person name="Fritz-Laylin L.K."/>
            <person name="Prochnik S.E."/>
            <person name="Ginger M.L."/>
            <person name="Dacks J.B."/>
            <person name="Carpenter M.L."/>
            <person name="Field M.C."/>
            <person name="Kuo A."/>
            <person name="Paredez A."/>
            <person name="Chapman J."/>
            <person name="Pham J."/>
            <person name="Shu S."/>
            <person name="Neupane R."/>
            <person name="Cipriano M."/>
            <person name="Mancuso J."/>
            <person name="Tu H."/>
            <person name="Salamov A."/>
            <person name="Lindquist E."/>
            <person name="Shapiro H."/>
            <person name="Lucas S."/>
            <person name="Grigoriev I.V."/>
            <person name="Cande W.Z."/>
            <person name="Fulton C."/>
            <person name="Rokhsar D.S."/>
            <person name="Dawson S.C."/>
        </authorList>
    </citation>
    <scope>NUCLEOTIDE SEQUENCE [LARGE SCALE GENOMIC DNA]</scope>
    <source>
        <strain evidence="8 9">NEG-M</strain>
    </source>
</reference>
<dbReference type="Gene3D" id="2.40.30.10">
    <property type="entry name" value="Translation factors"/>
    <property type="match status" value="1"/>
</dbReference>
<gene>
    <name evidence="8" type="ORF">NAEGRDRAFT_32442</name>
</gene>
<dbReference type="InterPro" id="IPR000640">
    <property type="entry name" value="EFG_V-like"/>
</dbReference>
<dbReference type="PANTHER" id="PTHR42908">
    <property type="entry name" value="TRANSLATION ELONGATION FACTOR-RELATED"/>
    <property type="match status" value="1"/>
</dbReference>
<dbReference type="GO" id="GO:1990904">
    <property type="term" value="C:ribonucleoprotein complex"/>
    <property type="evidence" value="ECO:0007669"/>
    <property type="project" value="TreeGrafter"/>
</dbReference>
<evidence type="ECO:0000256" key="5">
    <source>
        <dbReference type="ARBA" id="ARBA00024731"/>
    </source>
</evidence>
<dbReference type="KEGG" id="ngr:NAEGRDRAFT_32442"/>
<dbReference type="InParanoid" id="D2VAA0"/>
<keyword evidence="2" id="KW-0963">Cytoplasm</keyword>
<feature type="domain" description="Translation elongation factor EFG/EF2" evidence="7">
    <location>
        <begin position="521"/>
        <end position="641"/>
    </location>
</feature>
<name>D2VAA0_NAEGR</name>
<evidence type="ECO:0000259" key="7">
    <source>
        <dbReference type="SMART" id="SM00889"/>
    </source>
</evidence>
<dbReference type="STRING" id="5762.D2VAA0"/>
<dbReference type="InterPro" id="IPR027417">
    <property type="entry name" value="P-loop_NTPase"/>
</dbReference>
<sequence>MSQSANLRKCTRNVSICGEYASGKSTLAQLLINHDLTNNVKTQILFESTFQSQLYSTSKKLNSSDHQEYSINLLDCPGRLELVSQVSTSFRLTDSCIMLFDSTSKLGKYTELITRQISQENIPLLIILENVVFGSVKQGWAFTLKDFAKFYSKQLGMNQEELVEKLWGDYYYDTENGQWMNQSNENVLERGFCQFILKPIRNVLLACGDSHFHQVEELLNPFGVTLSEYDDHSKKELTNSIIMQKWLPASDSIHDLICNSLPSPEMAQQYRAQNLYSGLLSDKFGSAIKNCDPNGPLMIHISSNNIVNGKIYAVGRIFSGSLKSDTLIRIFYSKDVFEEKVLGGMVNFNGLLVEPIEEASCEFNSIVGLVGIEKYLTNKGATITESTELEAKSFTSVNSLNFPKINIYVEPKKQVNLPKIIKGMELIAKCDSSISLSLDEETGEKILTILTESHLNSVLDQFQQLYPNIELELSEPILKYQETVTTESANITFVKTPNKHNRLWLTAKTLQEEISNYIESGKLPEDSTERARVLNERFGWDPLDARKIWSFGRDTTRNIGANANAFVDQTKGVQYLNEIRDSICLGFHIAAQEGPLCNELMRGVRFNLKDVTLHCDALRRSTGQISSVAKRGCYASMLDAQPTLMEPTLLMEFKCGQSQLGTLFSILNERRGIVLEQENFKSSTFGKAYLPVSESFGVVDHLNKLNISSQFIFDHWKPITANSTRLLEIVNRIRLRKGLPEQVPTYTELVDKL</sequence>
<dbReference type="Pfam" id="PF14492">
    <property type="entry name" value="EFG_III"/>
    <property type="match status" value="1"/>
</dbReference>
<dbReference type="Proteomes" id="UP000006671">
    <property type="component" value="Unassembled WGS sequence"/>
</dbReference>
<proteinExistence type="predicted"/>
<dbReference type="Gene3D" id="3.90.1430.10">
    <property type="entry name" value="Yeast translation eEF2 (G' domain)"/>
    <property type="match status" value="1"/>
</dbReference>
<dbReference type="SUPFAM" id="SSF52540">
    <property type="entry name" value="P-loop containing nucleoside triphosphate hydrolases"/>
    <property type="match status" value="1"/>
</dbReference>
<keyword evidence="9" id="KW-1185">Reference proteome</keyword>
<evidence type="ECO:0000313" key="9">
    <source>
        <dbReference type="Proteomes" id="UP000006671"/>
    </source>
</evidence>
<accession>D2VAA0</accession>
<dbReference type="GeneID" id="8859388"/>
<feature type="domain" description="Elongation factor EFG" evidence="6">
    <location>
        <begin position="643"/>
        <end position="727"/>
    </location>
</feature>
<dbReference type="Gene3D" id="3.30.70.240">
    <property type="match status" value="1"/>
</dbReference>
<evidence type="ECO:0000256" key="4">
    <source>
        <dbReference type="ARBA" id="ARBA00023134"/>
    </source>
</evidence>
<dbReference type="InterPro" id="IPR009000">
    <property type="entry name" value="Transl_B-barrel_sf"/>
</dbReference>
<dbReference type="Gene3D" id="3.30.70.870">
    <property type="entry name" value="Elongation Factor G (Translational Gtpase), domain 3"/>
    <property type="match status" value="1"/>
</dbReference>
<dbReference type="InterPro" id="IPR000795">
    <property type="entry name" value="T_Tr_GTP-bd_dom"/>
</dbReference>
<dbReference type="RefSeq" id="XP_002679015.1">
    <property type="nucleotide sequence ID" value="XM_002678969.1"/>
</dbReference>
<dbReference type="PANTHER" id="PTHR42908:SF3">
    <property type="entry name" value="ELONGATION FACTOR-LIKE GTPASE 1"/>
    <property type="match status" value="1"/>
</dbReference>
<dbReference type="GO" id="GO:0003924">
    <property type="term" value="F:GTPase activity"/>
    <property type="evidence" value="ECO:0007669"/>
    <property type="project" value="InterPro"/>
</dbReference>
<dbReference type="eggNOG" id="KOG0469">
    <property type="taxonomic scope" value="Eukaryota"/>
</dbReference>
<evidence type="ECO:0000313" key="8">
    <source>
        <dbReference type="EMBL" id="EFC46271.1"/>
    </source>
</evidence>
<dbReference type="InterPro" id="IPR035647">
    <property type="entry name" value="EFG_III/V"/>
</dbReference>
<dbReference type="SUPFAM" id="SSF50447">
    <property type="entry name" value="Translation proteins"/>
    <property type="match status" value="1"/>
</dbReference>
<evidence type="ECO:0000259" key="6">
    <source>
        <dbReference type="SMART" id="SM00838"/>
    </source>
</evidence>
<dbReference type="VEuPathDB" id="AmoebaDB:NAEGRDRAFT_32442"/>
<dbReference type="EMBL" id="GG738859">
    <property type="protein sequence ID" value="EFC46271.1"/>
    <property type="molecule type" value="Genomic_DNA"/>
</dbReference>
<keyword evidence="3" id="KW-0547">Nucleotide-binding</keyword>
<dbReference type="OMA" id="TINNCAC"/>
<dbReference type="AlphaFoldDB" id="D2VAA0"/>
<dbReference type="SMART" id="SM00838">
    <property type="entry name" value="EFG_C"/>
    <property type="match status" value="1"/>
</dbReference>
<dbReference type="OrthoDB" id="433321at2759"/>
<dbReference type="SUPFAM" id="SSF54980">
    <property type="entry name" value="EF-G C-terminal domain-like"/>
    <property type="match status" value="2"/>
</dbReference>
<protein>
    <recommendedName>
        <fullName evidence="1">Elongation factor 2</fullName>
    </recommendedName>
</protein>
<dbReference type="GO" id="GO:0005525">
    <property type="term" value="F:GTP binding"/>
    <property type="evidence" value="ECO:0007669"/>
    <property type="project" value="UniProtKB-KW"/>
</dbReference>
<dbReference type="GO" id="GO:0005829">
    <property type="term" value="C:cytosol"/>
    <property type="evidence" value="ECO:0007669"/>
    <property type="project" value="TreeGrafter"/>
</dbReference>
<dbReference type="InterPro" id="IPR014721">
    <property type="entry name" value="Ribsml_uS5_D2-typ_fold_subgr"/>
</dbReference>
<dbReference type="Gene3D" id="3.30.230.10">
    <property type="match status" value="1"/>
</dbReference>
<dbReference type="Gene3D" id="3.40.50.300">
    <property type="entry name" value="P-loop containing nucleotide triphosphate hydrolases"/>
    <property type="match status" value="1"/>
</dbReference>
<evidence type="ECO:0000256" key="2">
    <source>
        <dbReference type="ARBA" id="ARBA00022490"/>
    </source>
</evidence>
<dbReference type="Pfam" id="PF03764">
    <property type="entry name" value="EFG_IV"/>
    <property type="match status" value="1"/>
</dbReference>
<dbReference type="CDD" id="cd01681">
    <property type="entry name" value="aeEF2_snRNP_like_IV"/>
    <property type="match status" value="1"/>
</dbReference>
<dbReference type="Pfam" id="PF00009">
    <property type="entry name" value="GTP_EFTU"/>
    <property type="match status" value="1"/>
</dbReference>
<organism evidence="9">
    <name type="scientific">Naegleria gruberi</name>
    <name type="common">Amoeba</name>
    <dbReference type="NCBI Taxonomy" id="5762"/>
    <lineage>
        <taxon>Eukaryota</taxon>
        <taxon>Discoba</taxon>
        <taxon>Heterolobosea</taxon>
        <taxon>Tetramitia</taxon>
        <taxon>Eutetramitia</taxon>
        <taxon>Vahlkampfiidae</taxon>
        <taxon>Naegleria</taxon>
    </lineage>
</organism>
<evidence type="ECO:0000256" key="1">
    <source>
        <dbReference type="ARBA" id="ARBA00017891"/>
    </source>
</evidence>
<comment type="function">
    <text evidence="5">Catalyzes the GTP-dependent ribosomal translocation step during translation elongation. During this step, the ribosome changes from the pre-translocational (PRE) to the post-translocational (POST) state as the newly formed A-site-bound peptidyl-tRNA and P-site-bound deacylated tRNA move to the P and E sites, respectively. Catalyzes the coordinated movement of the two tRNA molecules, the mRNA and conformational changes in the ribosome.</text>
</comment>